<dbReference type="PANTHER" id="PTHR12126">
    <property type="entry name" value="NADH-UBIQUINONE OXIDOREDUCTASE 39 KDA SUBUNIT-RELATED"/>
    <property type="match status" value="1"/>
</dbReference>
<dbReference type="AlphaFoldDB" id="A0A7C2ZJ60"/>
<proteinExistence type="predicted"/>
<accession>A0A7C2ZJ60</accession>
<dbReference type="Gene3D" id="3.40.50.720">
    <property type="entry name" value="NAD(P)-binding Rossmann-like Domain"/>
    <property type="match status" value="1"/>
</dbReference>
<dbReference type="Pfam" id="PF01370">
    <property type="entry name" value="Epimerase"/>
    <property type="match status" value="1"/>
</dbReference>
<dbReference type="EMBL" id="DSFP01000079">
    <property type="protein sequence ID" value="HEW46847.1"/>
    <property type="molecule type" value="Genomic_DNA"/>
</dbReference>
<feature type="domain" description="NAD-dependent epimerase/dehydratase" evidence="1">
    <location>
        <begin position="3"/>
        <end position="211"/>
    </location>
</feature>
<dbReference type="SUPFAM" id="SSF51735">
    <property type="entry name" value="NAD(P)-binding Rossmann-fold domains"/>
    <property type="match status" value="1"/>
</dbReference>
<evidence type="ECO:0000313" key="2">
    <source>
        <dbReference type="EMBL" id="HEW46847.1"/>
    </source>
</evidence>
<name>A0A7C2ZJ60_9AQUI</name>
<evidence type="ECO:0000259" key="1">
    <source>
        <dbReference type="Pfam" id="PF01370"/>
    </source>
</evidence>
<dbReference type="GO" id="GO:0044877">
    <property type="term" value="F:protein-containing complex binding"/>
    <property type="evidence" value="ECO:0007669"/>
    <property type="project" value="TreeGrafter"/>
</dbReference>
<reference evidence="2" key="1">
    <citation type="journal article" date="2020" name="mSystems">
        <title>Genome- and Community-Level Interaction Insights into Carbon Utilization and Element Cycling Functions of Hydrothermarchaeota in Hydrothermal Sediment.</title>
        <authorList>
            <person name="Zhou Z."/>
            <person name="Liu Y."/>
            <person name="Xu W."/>
            <person name="Pan J."/>
            <person name="Luo Z.H."/>
            <person name="Li M."/>
        </authorList>
    </citation>
    <scope>NUCLEOTIDE SEQUENCE [LARGE SCALE GENOMIC DNA]</scope>
    <source>
        <strain evidence="2">SpSt-132</strain>
    </source>
</reference>
<protein>
    <submittedName>
        <fullName evidence="2">NAD-dependent epimerase/dehydratase family protein</fullName>
    </submittedName>
</protein>
<gene>
    <name evidence="2" type="ORF">ENO47_09370</name>
</gene>
<dbReference type="InterPro" id="IPR051207">
    <property type="entry name" value="ComplexI_NDUFA9_subunit"/>
</dbReference>
<organism evidence="2">
    <name type="scientific">Hydrogenobacter sp</name>
    <dbReference type="NCBI Taxonomy" id="2152829"/>
    <lineage>
        <taxon>Bacteria</taxon>
        <taxon>Pseudomonadati</taxon>
        <taxon>Aquificota</taxon>
        <taxon>Aquificia</taxon>
        <taxon>Aquificales</taxon>
        <taxon>Aquificaceae</taxon>
        <taxon>Hydrogenobacter</taxon>
    </lineage>
</organism>
<dbReference type="PANTHER" id="PTHR12126:SF11">
    <property type="entry name" value="NADH DEHYDROGENASE [UBIQUINONE] 1 ALPHA SUBCOMPLEX SUBUNIT 9, MITOCHONDRIAL"/>
    <property type="match status" value="1"/>
</dbReference>
<dbReference type="InterPro" id="IPR001509">
    <property type="entry name" value="Epimerase_deHydtase"/>
</dbReference>
<comment type="caution">
    <text evidence="2">The sequence shown here is derived from an EMBL/GenBank/DDBJ whole genome shotgun (WGS) entry which is preliminary data.</text>
</comment>
<dbReference type="FunFam" id="3.40.50.720:FF:000702">
    <property type="entry name" value="NADH dehydrogenase (Ubiquinone)"/>
    <property type="match status" value="1"/>
</dbReference>
<sequence>MKVLITGATGFIGRYIVKELLSEGYEVGCLVRDVEKTLRLFENKVMAYKVDFEDSGSLEKAFSDFSPDFLIHLIGILLEDRRHGQTFMRVHYLYAKNLYQTAKEYGKIKKVVHMSSLGTHKDAPSMYHRTKYMAEEELKKSGLNYTIIRPSIVLGPEQKLFYDMWHITTYIRLVALPGGGSYLFQPVDVRDVACAFVKTLSLKESDGKTYELCGSKRVSFKGLLEDIFSAWKRKVILLPMPKALMYFAGLLVERIIQPPPFSSDQMLMMWRDNVCGLDPEVESQGVQRLCGREPIPYEESLRWSLEEFRRRINA</sequence>
<dbReference type="InterPro" id="IPR036291">
    <property type="entry name" value="NAD(P)-bd_dom_sf"/>
</dbReference>